<gene>
    <name evidence="1" type="ordered locus">PMI1643</name>
</gene>
<dbReference type="KEGG" id="pmr:PMI1643"/>
<dbReference type="AlphaFoldDB" id="B4EYM8"/>
<dbReference type="HOGENOM" id="CLU_3315245_0_0_6"/>
<dbReference type="Proteomes" id="UP000008319">
    <property type="component" value="Chromosome"/>
</dbReference>
<sequence>MKSVQGLCMTLVAVAVSARADPLARILSYLADFIHHWFIANDILIVE</sequence>
<evidence type="ECO:0000313" key="2">
    <source>
        <dbReference type="Proteomes" id="UP000008319"/>
    </source>
</evidence>
<protein>
    <submittedName>
        <fullName evidence="1">Exported protein</fullName>
    </submittedName>
</protein>
<reference evidence="1 2" key="1">
    <citation type="journal article" date="2008" name="J. Bacteriol.">
        <title>Complete genome sequence of uropathogenic Proteus mirabilis, a master of both adherence and motility.</title>
        <authorList>
            <person name="Pearson M.M."/>
            <person name="Sebaihia M."/>
            <person name="Churcher C."/>
            <person name="Quail M.A."/>
            <person name="Seshasayee A.S."/>
            <person name="Luscombe N.M."/>
            <person name="Abdellah Z."/>
            <person name="Arrosmith C."/>
            <person name="Atkin B."/>
            <person name="Chillingworth T."/>
            <person name="Hauser H."/>
            <person name="Jagels K."/>
            <person name="Moule S."/>
            <person name="Mungall K."/>
            <person name="Norbertczak H."/>
            <person name="Rabbinowitsch E."/>
            <person name="Walker D."/>
            <person name="Whithead S."/>
            <person name="Thomson N.R."/>
            <person name="Rather P.N."/>
            <person name="Parkhill J."/>
            <person name="Mobley H.L."/>
        </authorList>
    </citation>
    <scope>NUCLEOTIDE SEQUENCE [LARGE SCALE GENOMIC DNA]</scope>
    <source>
        <strain evidence="1 2">HI4320</strain>
    </source>
</reference>
<proteinExistence type="predicted"/>
<name>B4EYM8_PROMH</name>
<dbReference type="EMBL" id="AM942759">
    <property type="protein sequence ID" value="CAR43429.1"/>
    <property type="molecule type" value="Genomic_DNA"/>
</dbReference>
<dbReference type="EnsemblBacteria" id="CAR43429">
    <property type="protein sequence ID" value="CAR43429"/>
    <property type="gene ID" value="PMI1643"/>
</dbReference>
<accession>B4EYM8</accession>
<keyword evidence="2" id="KW-1185">Reference proteome</keyword>
<organism evidence="1 2">
    <name type="scientific">Proteus mirabilis (strain HI4320)</name>
    <dbReference type="NCBI Taxonomy" id="529507"/>
    <lineage>
        <taxon>Bacteria</taxon>
        <taxon>Pseudomonadati</taxon>
        <taxon>Pseudomonadota</taxon>
        <taxon>Gammaproteobacteria</taxon>
        <taxon>Enterobacterales</taxon>
        <taxon>Morganellaceae</taxon>
        <taxon>Proteus</taxon>
    </lineage>
</organism>
<evidence type="ECO:0000313" key="1">
    <source>
        <dbReference type="EMBL" id="CAR43429.1"/>
    </source>
</evidence>